<dbReference type="Proteomes" id="UP001059596">
    <property type="component" value="Unassembled WGS sequence"/>
</dbReference>
<gene>
    <name evidence="5" type="ORF">M5D96_006903</name>
</gene>
<accession>A0A9P9YM14</accession>
<protein>
    <submittedName>
        <fullName evidence="5">Uncharacterized protein</fullName>
    </submittedName>
</protein>
<keyword evidence="1" id="KW-0489">Methyltransferase</keyword>
<dbReference type="PANTHER" id="PTHR21008">
    <property type="entry name" value="S-ADENOSYLMETHIONINE SENSOR UPSTREAM OF MTORC1-RELATED"/>
    <property type="match status" value="1"/>
</dbReference>
<dbReference type="GO" id="GO:0008168">
    <property type="term" value="F:methyltransferase activity"/>
    <property type="evidence" value="ECO:0007669"/>
    <property type="project" value="UniProtKB-KW"/>
</dbReference>
<dbReference type="AlphaFoldDB" id="A0A9P9YM14"/>
<proteinExistence type="predicted"/>
<feature type="region of interest" description="Disordered" evidence="4">
    <location>
        <begin position="66"/>
        <end position="105"/>
    </location>
</feature>
<evidence type="ECO:0000256" key="2">
    <source>
        <dbReference type="ARBA" id="ARBA00022679"/>
    </source>
</evidence>
<evidence type="ECO:0000256" key="4">
    <source>
        <dbReference type="SAM" id="MobiDB-lite"/>
    </source>
</evidence>
<comment type="caution">
    <text evidence="5">The sequence shown here is derived from an EMBL/GenBank/DDBJ whole genome shotgun (WGS) entry which is preliminary data.</text>
</comment>
<keyword evidence="2" id="KW-0808">Transferase</keyword>
<organism evidence="5 6">
    <name type="scientific">Drosophila gunungcola</name>
    <name type="common">fruit fly</name>
    <dbReference type="NCBI Taxonomy" id="103775"/>
    <lineage>
        <taxon>Eukaryota</taxon>
        <taxon>Metazoa</taxon>
        <taxon>Ecdysozoa</taxon>
        <taxon>Arthropoda</taxon>
        <taxon>Hexapoda</taxon>
        <taxon>Insecta</taxon>
        <taxon>Pterygota</taxon>
        <taxon>Neoptera</taxon>
        <taxon>Endopterygota</taxon>
        <taxon>Diptera</taxon>
        <taxon>Brachycera</taxon>
        <taxon>Muscomorpha</taxon>
        <taxon>Ephydroidea</taxon>
        <taxon>Drosophilidae</taxon>
        <taxon>Drosophila</taxon>
        <taxon>Sophophora</taxon>
    </lineage>
</organism>
<sequence>MPSAEQRLQCCRKAYDLLLPEGILVLITPDSQHVGKNAHLMKNWRYSLARIWPAAGALREAAAHLVHGVSQGHQPGTRPALGQHSPGGGHERGDPDTAGRRLGLD</sequence>
<dbReference type="EMBL" id="JAMKOV010000005">
    <property type="protein sequence ID" value="KAI8039492.1"/>
    <property type="molecule type" value="Genomic_DNA"/>
</dbReference>
<evidence type="ECO:0000313" key="6">
    <source>
        <dbReference type="Proteomes" id="UP001059596"/>
    </source>
</evidence>
<keyword evidence="6" id="KW-1185">Reference proteome</keyword>
<evidence type="ECO:0000313" key="5">
    <source>
        <dbReference type="EMBL" id="KAI8039492.1"/>
    </source>
</evidence>
<dbReference type="GO" id="GO:1904262">
    <property type="term" value="P:negative regulation of TORC1 signaling"/>
    <property type="evidence" value="ECO:0007669"/>
    <property type="project" value="TreeGrafter"/>
</dbReference>
<dbReference type="GO" id="GO:0032259">
    <property type="term" value="P:methylation"/>
    <property type="evidence" value="ECO:0007669"/>
    <property type="project" value="UniProtKB-KW"/>
</dbReference>
<name>A0A9P9YM14_9MUSC</name>
<evidence type="ECO:0000256" key="1">
    <source>
        <dbReference type="ARBA" id="ARBA00022603"/>
    </source>
</evidence>
<feature type="compositionally biased region" description="Basic and acidic residues" evidence="4">
    <location>
        <begin position="89"/>
        <end position="105"/>
    </location>
</feature>
<reference evidence="5" key="1">
    <citation type="journal article" date="2023" name="Genome Biol. Evol.">
        <title>Long-read-based Genome Assembly of Drosophila gunungcola Reveals Fewer Chemosensory Genes in Flower-breeding Species.</title>
        <authorList>
            <person name="Negi A."/>
            <person name="Liao B.Y."/>
            <person name="Yeh S.D."/>
        </authorList>
    </citation>
    <scope>NUCLEOTIDE SEQUENCE</scope>
    <source>
        <strain evidence="5">Sukarami</strain>
    </source>
</reference>
<dbReference type="InterPro" id="IPR021867">
    <property type="entry name" value="Bmt2/SAMTOR"/>
</dbReference>
<dbReference type="PANTHER" id="PTHR21008:SF0">
    <property type="entry name" value="S-ADENOSYLMETHIONINE SENSOR UPSTREAM OF MTORC1"/>
    <property type="match status" value="1"/>
</dbReference>
<evidence type="ECO:0000256" key="3">
    <source>
        <dbReference type="ARBA" id="ARBA00022691"/>
    </source>
</evidence>
<keyword evidence="3" id="KW-0949">S-adenosyl-L-methionine</keyword>